<reference evidence="2 3" key="1">
    <citation type="submission" date="2023-01" db="EMBL/GenBank/DDBJ databases">
        <authorList>
            <person name="Kreplak J."/>
        </authorList>
    </citation>
    <scope>NUCLEOTIDE SEQUENCE [LARGE SCALE GENOMIC DNA]</scope>
</reference>
<accession>A0AAV0ZK58</accession>
<feature type="region of interest" description="Disordered" evidence="1">
    <location>
        <begin position="45"/>
        <end position="101"/>
    </location>
</feature>
<name>A0AAV0ZK58_VICFA</name>
<evidence type="ECO:0000313" key="3">
    <source>
        <dbReference type="Proteomes" id="UP001157006"/>
    </source>
</evidence>
<evidence type="ECO:0008006" key="4">
    <source>
        <dbReference type="Google" id="ProtNLM"/>
    </source>
</evidence>
<protein>
    <recommendedName>
        <fullName evidence="4">Nodule-specific Glycine Rich Peptide</fullName>
    </recommendedName>
</protein>
<feature type="compositionally biased region" description="Basic and acidic residues" evidence="1">
    <location>
        <begin position="66"/>
        <end position="86"/>
    </location>
</feature>
<organism evidence="2 3">
    <name type="scientific">Vicia faba</name>
    <name type="common">Broad bean</name>
    <name type="synonym">Faba vulgaris</name>
    <dbReference type="NCBI Taxonomy" id="3906"/>
    <lineage>
        <taxon>Eukaryota</taxon>
        <taxon>Viridiplantae</taxon>
        <taxon>Streptophyta</taxon>
        <taxon>Embryophyta</taxon>
        <taxon>Tracheophyta</taxon>
        <taxon>Spermatophyta</taxon>
        <taxon>Magnoliopsida</taxon>
        <taxon>eudicotyledons</taxon>
        <taxon>Gunneridae</taxon>
        <taxon>Pentapetalae</taxon>
        <taxon>rosids</taxon>
        <taxon>fabids</taxon>
        <taxon>Fabales</taxon>
        <taxon>Fabaceae</taxon>
        <taxon>Papilionoideae</taxon>
        <taxon>50 kb inversion clade</taxon>
        <taxon>NPAAA clade</taxon>
        <taxon>Hologalegina</taxon>
        <taxon>IRL clade</taxon>
        <taxon>Fabeae</taxon>
        <taxon>Vicia</taxon>
    </lineage>
</organism>
<gene>
    <name evidence="2" type="ORF">VFH_II157040</name>
</gene>
<proteinExistence type="predicted"/>
<evidence type="ECO:0000256" key="1">
    <source>
        <dbReference type="SAM" id="MobiDB-lite"/>
    </source>
</evidence>
<dbReference type="Proteomes" id="UP001157006">
    <property type="component" value="Chromosome 2"/>
</dbReference>
<dbReference type="EMBL" id="OX451737">
    <property type="protein sequence ID" value="CAI8599050.1"/>
    <property type="molecule type" value="Genomic_DNA"/>
</dbReference>
<evidence type="ECO:0000313" key="2">
    <source>
        <dbReference type="EMBL" id="CAI8599050.1"/>
    </source>
</evidence>
<dbReference type="AlphaFoldDB" id="A0AAV0ZK58"/>
<sequence>MKPFKDGKQFGVIEESKTIIGINKYEYWGKGRKYGDGYWGSWTEGGWAGGLPERKEMNEPGGESEGENKGRSKEEKGEPIGRDGVGHEGSWGGRENKEAHS</sequence>
<keyword evidence="3" id="KW-1185">Reference proteome</keyword>